<keyword evidence="2" id="KW-0732">Signal</keyword>
<dbReference type="PANTHER" id="PTHR13817">
    <property type="entry name" value="TITIN"/>
    <property type="match status" value="1"/>
</dbReference>
<dbReference type="Proteomes" id="UP000253034">
    <property type="component" value="Unassembled WGS sequence"/>
</dbReference>
<organism evidence="4 5">
    <name type="scientific">Anaerobacterium chartisolvens</name>
    <dbReference type="NCBI Taxonomy" id="1297424"/>
    <lineage>
        <taxon>Bacteria</taxon>
        <taxon>Bacillati</taxon>
        <taxon>Bacillota</taxon>
        <taxon>Clostridia</taxon>
        <taxon>Eubacteriales</taxon>
        <taxon>Oscillospiraceae</taxon>
        <taxon>Anaerobacterium</taxon>
    </lineage>
</organism>
<dbReference type="Pfam" id="PF00395">
    <property type="entry name" value="SLH"/>
    <property type="match status" value="1"/>
</dbReference>
<feature type="signal peptide" evidence="2">
    <location>
        <begin position="1"/>
        <end position="22"/>
    </location>
</feature>
<evidence type="ECO:0000256" key="1">
    <source>
        <dbReference type="ARBA" id="ARBA00022737"/>
    </source>
</evidence>
<dbReference type="InterPro" id="IPR001119">
    <property type="entry name" value="SLH_dom"/>
</dbReference>
<name>A0A369ASJ5_9FIRM</name>
<dbReference type="SMART" id="SM00060">
    <property type="entry name" value="FN3"/>
    <property type="match status" value="4"/>
</dbReference>
<evidence type="ECO:0000313" key="5">
    <source>
        <dbReference type="Proteomes" id="UP000253034"/>
    </source>
</evidence>
<dbReference type="Gene3D" id="2.60.40.10">
    <property type="entry name" value="Immunoglobulins"/>
    <property type="match status" value="2"/>
</dbReference>
<dbReference type="PANTHER" id="PTHR13817:SF73">
    <property type="entry name" value="FIBRONECTIN TYPE-III DOMAIN-CONTAINING PROTEIN"/>
    <property type="match status" value="1"/>
</dbReference>
<protein>
    <submittedName>
        <fullName evidence="4">S-layer family protein</fullName>
    </submittedName>
</protein>
<dbReference type="SUPFAM" id="SSF49265">
    <property type="entry name" value="Fibronectin type III"/>
    <property type="match status" value="2"/>
</dbReference>
<keyword evidence="5" id="KW-1185">Reference proteome</keyword>
<reference evidence="4 5" key="1">
    <citation type="submission" date="2018-07" db="EMBL/GenBank/DDBJ databases">
        <title>Genomic Encyclopedia of Type Strains, Phase IV (KMG-IV): sequencing the most valuable type-strain genomes for metagenomic binning, comparative biology and taxonomic classification.</title>
        <authorList>
            <person name="Goeker M."/>
        </authorList>
    </citation>
    <scope>NUCLEOTIDE SEQUENCE [LARGE SCALE GENOMIC DNA]</scope>
    <source>
        <strain evidence="4 5">DSM 27016</strain>
    </source>
</reference>
<feature type="chain" id="PRO_5039069067" evidence="2">
    <location>
        <begin position="23"/>
        <end position="1314"/>
    </location>
</feature>
<sequence length="1314" mass="145888">MRVLKKAACIVLAVILAVQVNLFDERVYGADPQPPLQDLTVQSTGTDRTDAAANKCYVDLGWPPLSSPMGTPYLNFYVQEINKAYRPARPMQIRDRSVPTGSSSFRMKGLASGTFYLINAKAFYTYNIGDVSYTSPESSPSKTVKVLTDIGMTVASYGTNQIRIEWDDVWNSGSRIGYKLYVSDNSSFANTIPIYIGSSQIEPNGPVTVNQSTGKLEYIHQVNDPARVYYVKIEPEIVEEGVVYNPSTDVLPVSSYILVKTTRMSETEEGTIWRLDWTPVVTGLGSGDIIVRYYIYKYVNNMPVGISIDSGTSTFITVPPGEDNNYYMIRAEVTRNGVSIYPPTVQIISDRVLIREQEIPAVPAAPELVDEFKTYDGKLIISYSDQLQDGRIFPGELAPKTATILWRLPKKANGSVDTGIIYDMWIVDNPNQIDNPPEASRTELRLSPDENYVMEDHNHIGYKYKIENLTPNHTYYVKLAARKTYLEERDGILQSVQYRSLPAIKVVVTPTDGSIDQPLVPGRPPLVVLAETIKNTSATIQVKNKWYEKYVESEGRWMHIDPLNLPSGADADPIYTHQQIRDYFSKMNDGIFEDPSDPELKNFGKTYRIVEYDSGENGVTLDVGCIEYQEGMNLDTLKNLPANKVIGFPVTANDAAEDVTLNFDNKRHNVNIPLTALTPNTKYIIWVRASRVSQNLTSPPSDALLLTTYPDDVIHVEKPTVPEFTYYQAGDTYVDLGWNIRDDYTYHLKYGTTDNVNAAGNTITTTAKQIKDSGRSYLRIQGLQPSTIYYFFIQAEAKKDTLTSLSEWSDSLPVKTLAQTAPDTPRGFGVKNSKDAVTKNSITFEWIQENGLQYIVEVTGGIDYKDVKEYSAGAAAELKVDSLRSNFRYFARLYAYDPVTQLRSEPTQSITVRTQRSDDDYDSDEDIEDIASGDYIVKGSSAVKNVWSIKITGINADRFVEHIKNDNVLDYKLDAGSPPANTERINILVSNKVFNSLSVLKENLIISIKGSRFVIRPEVLTDNLVKISSPSFNYQISLVLNDTATRTDEQNVNFKTNVVRLEVSAYDGGNSIPVNAFNKPLKVIVPYDGSTWYKEGITSGYVYDDSTGQWKKAGSSNTFDIDNERGNLSFETIIPGGIAAADTGKAFFDDIYGTRYEDSITKIASVYNLKSVSGRTFRPSKSLTVSDGIKLVMDVYGYSYGADFMSTAAKAGFIAPADISNASAGCTREKATVMAVRLYELKTGEKSKPDSGFSSGYSDLNGVAAVNTSRVRFAIQNGMVEGKSATAFGPKDIITRGELMGILEKVLVIAGEIN</sequence>
<feature type="domain" description="Fibronectin type-III" evidence="3">
    <location>
        <begin position="821"/>
        <end position="917"/>
    </location>
</feature>
<evidence type="ECO:0000259" key="3">
    <source>
        <dbReference type="PROSITE" id="PS50853"/>
    </source>
</evidence>
<dbReference type="InterPro" id="IPR013783">
    <property type="entry name" value="Ig-like_fold"/>
</dbReference>
<dbReference type="InterPro" id="IPR050964">
    <property type="entry name" value="Striated_Muscle_Regulatory"/>
</dbReference>
<dbReference type="EMBL" id="QPJT01000026">
    <property type="protein sequence ID" value="RCX11236.1"/>
    <property type="molecule type" value="Genomic_DNA"/>
</dbReference>
<feature type="domain" description="Fibronectin type-III" evidence="3">
    <location>
        <begin position="718"/>
        <end position="819"/>
    </location>
</feature>
<accession>A0A369ASJ5</accession>
<dbReference type="InterPro" id="IPR036116">
    <property type="entry name" value="FN3_sf"/>
</dbReference>
<proteinExistence type="predicted"/>
<dbReference type="OrthoDB" id="1735978at2"/>
<evidence type="ECO:0000256" key="2">
    <source>
        <dbReference type="SAM" id="SignalP"/>
    </source>
</evidence>
<dbReference type="InterPro" id="IPR003961">
    <property type="entry name" value="FN3_dom"/>
</dbReference>
<dbReference type="RefSeq" id="WP_114299168.1">
    <property type="nucleotide sequence ID" value="NZ_QPJT01000026.1"/>
</dbReference>
<keyword evidence="1" id="KW-0677">Repeat</keyword>
<evidence type="ECO:0000313" key="4">
    <source>
        <dbReference type="EMBL" id="RCX11236.1"/>
    </source>
</evidence>
<gene>
    <name evidence="4" type="ORF">DFR58_1269</name>
</gene>
<comment type="caution">
    <text evidence="4">The sequence shown here is derived from an EMBL/GenBank/DDBJ whole genome shotgun (WGS) entry which is preliminary data.</text>
</comment>
<dbReference type="PROSITE" id="PS50853">
    <property type="entry name" value="FN3"/>
    <property type="match status" value="2"/>
</dbReference>